<gene>
    <name evidence="6" type="ORF">TL16_g08025</name>
</gene>
<dbReference type="InterPro" id="IPR036962">
    <property type="entry name" value="Glyco_hydro_3_N_sf"/>
</dbReference>
<organism evidence="6 7">
    <name type="scientific">Triparma laevis f. inornata</name>
    <dbReference type="NCBI Taxonomy" id="1714386"/>
    <lineage>
        <taxon>Eukaryota</taxon>
        <taxon>Sar</taxon>
        <taxon>Stramenopiles</taxon>
        <taxon>Ochrophyta</taxon>
        <taxon>Bolidophyceae</taxon>
        <taxon>Parmales</taxon>
        <taxon>Triparmaceae</taxon>
        <taxon>Triparma</taxon>
    </lineage>
</organism>
<dbReference type="Gene3D" id="2.60.40.10">
    <property type="entry name" value="Immunoglobulins"/>
    <property type="match status" value="1"/>
</dbReference>
<keyword evidence="2" id="KW-0378">Hydrolase</keyword>
<accession>A0A9W7EJD9</accession>
<dbReference type="InterPro" id="IPR013783">
    <property type="entry name" value="Ig-like_fold"/>
</dbReference>
<dbReference type="PRINTS" id="PR00133">
    <property type="entry name" value="GLHYDRLASE3"/>
</dbReference>
<dbReference type="InterPro" id="IPR002772">
    <property type="entry name" value="Glyco_hydro_3_C"/>
</dbReference>
<keyword evidence="1" id="KW-0732">Signal</keyword>
<dbReference type="Proteomes" id="UP001162640">
    <property type="component" value="Unassembled WGS sequence"/>
</dbReference>
<proteinExistence type="predicted"/>
<comment type="caution">
    <text evidence="6">The sequence shown here is derived from an EMBL/GenBank/DDBJ whole genome shotgun (WGS) entry which is preliminary data.</text>
</comment>
<keyword evidence="3" id="KW-0326">Glycosidase</keyword>
<dbReference type="InterPro" id="IPR044993">
    <property type="entry name" value="BXL"/>
</dbReference>
<feature type="domain" description="Glycoside hydrolase family 3 N-terminal" evidence="4">
    <location>
        <begin position="118"/>
        <end position="359"/>
    </location>
</feature>
<evidence type="ECO:0000259" key="4">
    <source>
        <dbReference type="Pfam" id="PF00933"/>
    </source>
</evidence>
<protein>
    <recommendedName>
        <fullName evidence="8">Beta-glucosidase</fullName>
    </recommendedName>
</protein>
<dbReference type="GO" id="GO:0031222">
    <property type="term" value="P:arabinan catabolic process"/>
    <property type="evidence" value="ECO:0007669"/>
    <property type="project" value="TreeGrafter"/>
</dbReference>
<evidence type="ECO:0000259" key="5">
    <source>
        <dbReference type="Pfam" id="PF01915"/>
    </source>
</evidence>
<dbReference type="AlphaFoldDB" id="A0A9W7EJD9"/>
<sequence>MASLLLFISSSESQIPFASPSQTSCQDGKGSFAWCDTELSVDERVELLIESLPKETLANLMTARGVQNDGTIVPDDPDNAYYPQYYTDLDVPVFNWGTNALHSLNQVSCVVDDSGVKRCPTNFPSGPSMAASFDTESVKLAARFIARELRALYQVNATHGLDIWGPVINLSRDPRWGRIGEGGTEDSYWMGEVGIAWSDGFQNASYMNENKFLQGVVTLKHMAVNSLENSDGLSRGTIDVQVEKYMLADYYLKPFKMAIEQGNAKGVMCSYNSINGVPTCLSADLAKAREAWGFDGYVTSDTDSLDDAWNLHGYVSDGKESSAKAILEGKCGVNSGNTFYNNLNDAVEEGLVGVDDVKRELAKSLKLRFELGLFDPIEDQVLWTEISVEEDIGSDEAQKLSRRISEQSLVLLKNSESALPLSVGTRVAVVGPYVKNSEVLTQPYPFAPMCSNDSHDFSCVVSIGDAIKGVGGEEVRVEEGIDAFVEELSTDVMLSSALEAVGEAETVVMVLGIETCGMNPDHNFGMSRCHNQANLTDTYEYPDQFLELEAHDRVEIGLPGIQLKFAEKVLDAAVGKKVILALVNAGAVGLGSDFVERFDAVVEAFYAGPYGGLAVGDSIFGVVNRWGRMPYSVYDPGFVNQTDMAEHDLRVWPGRTYKYYFGEEELVWEFGEGLSLVKWSCDVKGEGGEGLVFDTSGEEGGGEVKNVVELSVGNLGEREGDVVVLGFFKPVRLDFADDHGLKKELFYVKRISDVEGGEVVELEVVVDAKDLGLVDDDGNFIAARGDYEVWFETGDRKSDVGRASVKATVIGDDDVVLEAFPY</sequence>
<dbReference type="SUPFAM" id="SSF51445">
    <property type="entry name" value="(Trans)glycosidases"/>
    <property type="match status" value="1"/>
</dbReference>
<dbReference type="PANTHER" id="PTHR42721">
    <property type="entry name" value="SUGAR HYDROLASE-RELATED"/>
    <property type="match status" value="1"/>
</dbReference>
<dbReference type="InterPro" id="IPR036881">
    <property type="entry name" value="Glyco_hydro_3_C_sf"/>
</dbReference>
<feature type="domain" description="Glycoside hydrolase family 3 C-terminal" evidence="5">
    <location>
        <begin position="409"/>
        <end position="675"/>
    </location>
</feature>
<evidence type="ECO:0008006" key="8">
    <source>
        <dbReference type="Google" id="ProtNLM"/>
    </source>
</evidence>
<evidence type="ECO:0000256" key="3">
    <source>
        <dbReference type="ARBA" id="ARBA00023295"/>
    </source>
</evidence>
<dbReference type="SUPFAM" id="SSF52279">
    <property type="entry name" value="Beta-D-glucan exohydrolase, C-terminal domain"/>
    <property type="match status" value="1"/>
</dbReference>
<name>A0A9W7EJD9_9STRA</name>
<evidence type="ECO:0000313" key="7">
    <source>
        <dbReference type="Proteomes" id="UP001162640"/>
    </source>
</evidence>
<dbReference type="Gene3D" id="3.20.20.300">
    <property type="entry name" value="Glycoside hydrolase, family 3, N-terminal domain"/>
    <property type="match status" value="1"/>
</dbReference>
<dbReference type="InterPro" id="IPR001764">
    <property type="entry name" value="Glyco_hydro_3_N"/>
</dbReference>
<evidence type="ECO:0000256" key="1">
    <source>
        <dbReference type="ARBA" id="ARBA00022729"/>
    </source>
</evidence>
<reference evidence="7" key="1">
    <citation type="journal article" date="2023" name="Commun. Biol.">
        <title>Genome analysis of Parmales, the sister group of diatoms, reveals the evolutionary specialization of diatoms from phago-mixotrophs to photoautotrophs.</title>
        <authorList>
            <person name="Ban H."/>
            <person name="Sato S."/>
            <person name="Yoshikawa S."/>
            <person name="Yamada K."/>
            <person name="Nakamura Y."/>
            <person name="Ichinomiya M."/>
            <person name="Sato N."/>
            <person name="Blanc-Mathieu R."/>
            <person name="Endo H."/>
            <person name="Kuwata A."/>
            <person name="Ogata H."/>
        </authorList>
    </citation>
    <scope>NUCLEOTIDE SEQUENCE [LARGE SCALE GENOMIC DNA]</scope>
</reference>
<dbReference type="EMBL" id="BLQM01000260">
    <property type="protein sequence ID" value="GMH79078.1"/>
    <property type="molecule type" value="Genomic_DNA"/>
</dbReference>
<evidence type="ECO:0000313" key="6">
    <source>
        <dbReference type="EMBL" id="GMH79078.1"/>
    </source>
</evidence>
<dbReference type="InterPro" id="IPR017853">
    <property type="entry name" value="GH"/>
</dbReference>
<evidence type="ECO:0000256" key="2">
    <source>
        <dbReference type="ARBA" id="ARBA00022801"/>
    </source>
</evidence>
<dbReference type="GO" id="GO:0046556">
    <property type="term" value="F:alpha-L-arabinofuranosidase activity"/>
    <property type="evidence" value="ECO:0007669"/>
    <property type="project" value="TreeGrafter"/>
</dbReference>
<dbReference type="Pfam" id="PF01915">
    <property type="entry name" value="Glyco_hydro_3_C"/>
    <property type="match status" value="1"/>
</dbReference>
<dbReference type="PANTHER" id="PTHR42721:SF41">
    <property type="entry name" value="GLYCOSIDE HYDROLASE FAMILY 3 C-TERMINAL DOMAIN-CONTAINING PROTEIN"/>
    <property type="match status" value="1"/>
</dbReference>
<dbReference type="Pfam" id="PF00933">
    <property type="entry name" value="Glyco_hydro_3"/>
    <property type="match status" value="1"/>
</dbReference>
<dbReference type="GO" id="GO:0009044">
    <property type="term" value="F:xylan 1,4-beta-xylosidase activity"/>
    <property type="evidence" value="ECO:0007669"/>
    <property type="project" value="InterPro"/>
</dbReference>
<dbReference type="GO" id="GO:0045493">
    <property type="term" value="P:xylan catabolic process"/>
    <property type="evidence" value="ECO:0007669"/>
    <property type="project" value="InterPro"/>
</dbReference>
<dbReference type="Gene3D" id="3.40.50.1700">
    <property type="entry name" value="Glycoside hydrolase family 3 C-terminal domain"/>
    <property type="match status" value="1"/>
</dbReference>